<dbReference type="SUPFAM" id="SSF52540">
    <property type="entry name" value="P-loop containing nucleoside triphosphate hydrolases"/>
    <property type="match status" value="1"/>
</dbReference>
<dbReference type="RefSeq" id="WP_394825312.1">
    <property type="nucleotide sequence ID" value="NZ_CP089984.1"/>
</dbReference>
<gene>
    <name evidence="11" type="primary">tsaE</name>
    <name evidence="11" type="ORF">LZC94_00090</name>
</gene>
<evidence type="ECO:0000256" key="3">
    <source>
        <dbReference type="ARBA" id="ARBA00019010"/>
    </source>
</evidence>
<keyword evidence="12" id="KW-1185">Reference proteome</keyword>
<keyword evidence="6" id="KW-0479">Metal-binding</keyword>
<keyword evidence="8" id="KW-0067">ATP-binding</keyword>
<sequence>MSAPVVLELASRKDTQRLGRAMAAVLEPGDLVVLSGDLGAGKTFLVRAMARGLGVPREVAIASPTFNLVQEYTTPRGSFVHADLYRLLDEPERLPLEVARLDLAERRAEGAIVAVEWGEGAIRALGDRVALLVRLQLDGCTRRVTIEGVKATALDTSRASSRE</sequence>
<dbReference type="InterPro" id="IPR027417">
    <property type="entry name" value="P-loop_NTPase"/>
</dbReference>
<evidence type="ECO:0000256" key="6">
    <source>
        <dbReference type="ARBA" id="ARBA00022723"/>
    </source>
</evidence>
<reference evidence="11 12" key="1">
    <citation type="submission" date="2021-12" db="EMBL/GenBank/DDBJ databases">
        <title>Discovery of the Pendulisporaceae a myxobacterial family with distinct sporulation behavior and unique specialized metabolism.</title>
        <authorList>
            <person name="Garcia R."/>
            <person name="Popoff A."/>
            <person name="Bader C.D."/>
            <person name="Loehr J."/>
            <person name="Walesch S."/>
            <person name="Walt C."/>
            <person name="Boldt J."/>
            <person name="Bunk B."/>
            <person name="Haeckl F.J.F.P.J."/>
            <person name="Gunesch A.P."/>
            <person name="Birkelbach J."/>
            <person name="Nuebel U."/>
            <person name="Pietschmann T."/>
            <person name="Bach T."/>
            <person name="Mueller R."/>
        </authorList>
    </citation>
    <scope>NUCLEOTIDE SEQUENCE [LARGE SCALE GENOMIC DNA]</scope>
    <source>
        <strain evidence="11 12">MSr11954</strain>
    </source>
</reference>
<evidence type="ECO:0000256" key="5">
    <source>
        <dbReference type="ARBA" id="ARBA00022694"/>
    </source>
</evidence>
<comment type="subcellular location">
    <subcellularLocation>
        <location evidence="1">Cytoplasm</location>
    </subcellularLocation>
</comment>
<evidence type="ECO:0000256" key="2">
    <source>
        <dbReference type="ARBA" id="ARBA00007599"/>
    </source>
</evidence>
<evidence type="ECO:0000256" key="8">
    <source>
        <dbReference type="ARBA" id="ARBA00022840"/>
    </source>
</evidence>
<proteinExistence type="inferred from homology"/>
<dbReference type="NCBIfam" id="TIGR00150">
    <property type="entry name" value="T6A_YjeE"/>
    <property type="match status" value="1"/>
</dbReference>
<evidence type="ECO:0000256" key="1">
    <source>
        <dbReference type="ARBA" id="ARBA00004496"/>
    </source>
</evidence>
<dbReference type="Gene3D" id="3.40.50.300">
    <property type="entry name" value="P-loop containing nucleotide triphosphate hydrolases"/>
    <property type="match status" value="1"/>
</dbReference>
<evidence type="ECO:0000256" key="10">
    <source>
        <dbReference type="ARBA" id="ARBA00032441"/>
    </source>
</evidence>
<dbReference type="InterPro" id="IPR003442">
    <property type="entry name" value="T6A_TsaE"/>
</dbReference>
<name>A0ABZ2LY81_9BACT</name>
<keyword evidence="4" id="KW-0963">Cytoplasm</keyword>
<evidence type="ECO:0000313" key="11">
    <source>
        <dbReference type="EMBL" id="WXB15677.1"/>
    </source>
</evidence>
<dbReference type="PANTHER" id="PTHR33540">
    <property type="entry name" value="TRNA THREONYLCARBAMOYLADENOSINE BIOSYNTHESIS PROTEIN TSAE"/>
    <property type="match status" value="1"/>
</dbReference>
<keyword evidence="5" id="KW-0819">tRNA processing</keyword>
<dbReference type="PANTHER" id="PTHR33540:SF2">
    <property type="entry name" value="TRNA THREONYLCARBAMOYLADENOSINE BIOSYNTHESIS PROTEIN TSAE"/>
    <property type="match status" value="1"/>
</dbReference>
<dbReference type="EMBL" id="CP089984">
    <property type="protein sequence ID" value="WXB15677.1"/>
    <property type="molecule type" value="Genomic_DNA"/>
</dbReference>
<evidence type="ECO:0000313" key="12">
    <source>
        <dbReference type="Proteomes" id="UP001370348"/>
    </source>
</evidence>
<evidence type="ECO:0000256" key="7">
    <source>
        <dbReference type="ARBA" id="ARBA00022741"/>
    </source>
</evidence>
<comment type="similarity">
    <text evidence="2">Belongs to the TsaE family.</text>
</comment>
<evidence type="ECO:0000256" key="9">
    <source>
        <dbReference type="ARBA" id="ARBA00022842"/>
    </source>
</evidence>
<keyword evidence="9" id="KW-0460">Magnesium</keyword>
<accession>A0ABZ2LY81</accession>
<keyword evidence="7" id="KW-0547">Nucleotide-binding</keyword>
<dbReference type="Proteomes" id="UP001370348">
    <property type="component" value="Chromosome"/>
</dbReference>
<dbReference type="Pfam" id="PF02367">
    <property type="entry name" value="TsaE"/>
    <property type="match status" value="1"/>
</dbReference>
<evidence type="ECO:0000256" key="4">
    <source>
        <dbReference type="ARBA" id="ARBA00022490"/>
    </source>
</evidence>
<protein>
    <recommendedName>
        <fullName evidence="3">tRNA threonylcarbamoyladenosine biosynthesis protein TsaE</fullName>
    </recommendedName>
    <alternativeName>
        <fullName evidence="10">t(6)A37 threonylcarbamoyladenosine biosynthesis protein TsaE</fullName>
    </alternativeName>
</protein>
<organism evidence="11 12">
    <name type="scientific">Pendulispora albinea</name>
    <dbReference type="NCBI Taxonomy" id="2741071"/>
    <lineage>
        <taxon>Bacteria</taxon>
        <taxon>Pseudomonadati</taxon>
        <taxon>Myxococcota</taxon>
        <taxon>Myxococcia</taxon>
        <taxon>Myxococcales</taxon>
        <taxon>Sorangiineae</taxon>
        <taxon>Pendulisporaceae</taxon>
        <taxon>Pendulispora</taxon>
    </lineage>
</organism>